<keyword evidence="5" id="KW-0472">Membrane</keyword>
<keyword evidence="3 4" id="KW-0408">Iron</keyword>
<evidence type="ECO:0000256" key="3">
    <source>
        <dbReference type="ARBA" id="ARBA00023004"/>
    </source>
</evidence>
<dbReference type="Proteomes" id="UP000537126">
    <property type="component" value="Unassembled WGS sequence"/>
</dbReference>
<proteinExistence type="predicted"/>
<keyword evidence="5" id="KW-0812">Transmembrane</keyword>
<dbReference type="Pfam" id="PF00034">
    <property type="entry name" value="Cytochrom_C"/>
    <property type="match status" value="1"/>
</dbReference>
<dbReference type="PROSITE" id="PS51007">
    <property type="entry name" value="CYTC"/>
    <property type="match status" value="1"/>
</dbReference>
<evidence type="ECO:0000313" key="8">
    <source>
        <dbReference type="Proteomes" id="UP000537126"/>
    </source>
</evidence>
<dbReference type="GO" id="GO:0009055">
    <property type="term" value="F:electron transfer activity"/>
    <property type="evidence" value="ECO:0007669"/>
    <property type="project" value="InterPro"/>
</dbReference>
<dbReference type="PANTHER" id="PTHR35008">
    <property type="entry name" value="BLL4482 PROTEIN-RELATED"/>
    <property type="match status" value="1"/>
</dbReference>
<gene>
    <name evidence="7" type="ORF">FHS56_000529</name>
</gene>
<dbReference type="GO" id="GO:0046872">
    <property type="term" value="F:metal ion binding"/>
    <property type="evidence" value="ECO:0007669"/>
    <property type="project" value="UniProtKB-KW"/>
</dbReference>
<dbReference type="InterPro" id="IPR051459">
    <property type="entry name" value="Cytochrome_c-type_DH"/>
</dbReference>
<reference evidence="7 8" key="1">
    <citation type="submission" date="2020-03" db="EMBL/GenBank/DDBJ databases">
        <title>Genomic Encyclopedia of Type Strains, Phase IV (KMG-IV): sequencing the most valuable type-strain genomes for metagenomic binning, comparative biology and taxonomic classification.</title>
        <authorList>
            <person name="Goeker M."/>
        </authorList>
    </citation>
    <scope>NUCLEOTIDE SEQUENCE [LARGE SCALE GENOMIC DNA]</scope>
    <source>
        <strain evidence="7 8">DSM 5718</strain>
    </source>
</reference>
<evidence type="ECO:0000256" key="4">
    <source>
        <dbReference type="PROSITE-ProRule" id="PRU00433"/>
    </source>
</evidence>
<organism evidence="7 8">
    <name type="scientific">Thermonema lapsum</name>
    <dbReference type="NCBI Taxonomy" id="28195"/>
    <lineage>
        <taxon>Bacteria</taxon>
        <taxon>Pseudomonadati</taxon>
        <taxon>Bacteroidota</taxon>
        <taxon>Cytophagia</taxon>
        <taxon>Cytophagales</taxon>
        <taxon>Thermonemataceae</taxon>
        <taxon>Thermonema</taxon>
    </lineage>
</organism>
<protein>
    <submittedName>
        <fullName evidence="7">Mono/diheme cytochrome c family protein</fullName>
    </submittedName>
</protein>
<feature type="transmembrane region" description="Helical" evidence="5">
    <location>
        <begin position="6"/>
        <end position="27"/>
    </location>
</feature>
<keyword evidence="5" id="KW-1133">Transmembrane helix</keyword>
<dbReference type="PANTHER" id="PTHR35008:SF4">
    <property type="entry name" value="BLL4482 PROTEIN"/>
    <property type="match status" value="1"/>
</dbReference>
<keyword evidence="2 4" id="KW-0479">Metal-binding</keyword>
<evidence type="ECO:0000256" key="5">
    <source>
        <dbReference type="SAM" id="Phobius"/>
    </source>
</evidence>
<dbReference type="EMBL" id="JAASRN010000001">
    <property type="protein sequence ID" value="NIK73043.1"/>
    <property type="molecule type" value="Genomic_DNA"/>
</dbReference>
<evidence type="ECO:0000259" key="6">
    <source>
        <dbReference type="PROSITE" id="PS51007"/>
    </source>
</evidence>
<dbReference type="GO" id="GO:0020037">
    <property type="term" value="F:heme binding"/>
    <property type="evidence" value="ECO:0007669"/>
    <property type="project" value="InterPro"/>
</dbReference>
<evidence type="ECO:0000256" key="1">
    <source>
        <dbReference type="ARBA" id="ARBA00022617"/>
    </source>
</evidence>
<sequence>MMKNEIWWWSLIPLLFGALFLLNLYVFSGEHKGKALYTRHCASCHGERGEGLRQLIPPLNASDFVQRYPDRIACIIRYGMQGEMVVNGKTFNQPMPANTQLSEVEIANIVNYVLTAWDNDLPERSPAQIKKDLQQCKE</sequence>
<dbReference type="AlphaFoldDB" id="A0A846MNB3"/>
<name>A0A846MNB3_9BACT</name>
<evidence type="ECO:0000256" key="2">
    <source>
        <dbReference type="ARBA" id="ARBA00022723"/>
    </source>
</evidence>
<evidence type="ECO:0000313" key="7">
    <source>
        <dbReference type="EMBL" id="NIK73043.1"/>
    </source>
</evidence>
<dbReference type="InterPro" id="IPR036909">
    <property type="entry name" value="Cyt_c-like_dom_sf"/>
</dbReference>
<dbReference type="Gene3D" id="1.10.760.10">
    <property type="entry name" value="Cytochrome c-like domain"/>
    <property type="match status" value="1"/>
</dbReference>
<keyword evidence="1 4" id="KW-0349">Heme</keyword>
<dbReference type="RefSeq" id="WP_166918322.1">
    <property type="nucleotide sequence ID" value="NZ_JAASRN010000001.1"/>
</dbReference>
<keyword evidence="8" id="KW-1185">Reference proteome</keyword>
<dbReference type="SUPFAM" id="SSF46626">
    <property type="entry name" value="Cytochrome c"/>
    <property type="match status" value="1"/>
</dbReference>
<accession>A0A846MNB3</accession>
<feature type="domain" description="Cytochrome c" evidence="6">
    <location>
        <begin position="28"/>
        <end position="117"/>
    </location>
</feature>
<comment type="caution">
    <text evidence="7">The sequence shown here is derived from an EMBL/GenBank/DDBJ whole genome shotgun (WGS) entry which is preliminary data.</text>
</comment>
<dbReference type="InterPro" id="IPR009056">
    <property type="entry name" value="Cyt_c-like_dom"/>
</dbReference>